<dbReference type="OrthoDB" id="432970at2759"/>
<feature type="region of interest" description="Disordered" evidence="5">
    <location>
        <begin position="514"/>
        <end position="537"/>
    </location>
</feature>
<dbReference type="Proteomes" id="UP000054270">
    <property type="component" value="Unassembled WGS sequence"/>
</dbReference>
<dbReference type="STRING" id="945553.A0A0D2PMB5"/>
<sequence length="537" mass="58712">MSDNLVESFNKLSRSPKLPSGMAVNEWHFDIRYVPLEPCPSHVVAMMNPGSRYFHLERVPLGVGKDDGAIAFFPETGKEAAPVVARALLFAFVGNMGLNKMMGRNAPKPYGPWNFTTEDPELAAAVSDELKRIGVRAPELCSVGVAKSGIVKIMQEQFDGFYKGLSNSAGYTGIAAAALAIPDAIIFSNFKVDNPRETDSESQPKELQYVLHLANSRPGTAGEIDSQAFGAQSIKEMGRLEDTLKKKPEAVVRREADDGNADAALDYGLRLMIGLQCTRDRTLARDYLVKAILAPTASDAIKTTAHGLLIRWCIAAASDCIRSRYMLMAAHHADQAALFSRRAAPKGNAPASVLLFMRNEFERFAPRMPQLWLLFKNAVLVHDEREKQIQSGIGKMQQKRLEQPLRYRCAAVGCGIQADTGKMLLRCAGECDADKKPSYCSKECQRADWKNHKPFCIPGAECSVVDDGSYGDASLASKKGAIQVPITHADGSRTLLSSSTMDAQMLKDIRDMTEVKDQDTPPQGMSSSVTLDLDCVD</sequence>
<evidence type="ECO:0000256" key="2">
    <source>
        <dbReference type="ARBA" id="ARBA00022771"/>
    </source>
</evidence>
<dbReference type="InterPro" id="IPR002893">
    <property type="entry name" value="Znf_MYND"/>
</dbReference>
<organism evidence="7 8">
    <name type="scientific">Hypholoma sublateritium (strain FD-334 SS-4)</name>
    <dbReference type="NCBI Taxonomy" id="945553"/>
    <lineage>
        <taxon>Eukaryota</taxon>
        <taxon>Fungi</taxon>
        <taxon>Dikarya</taxon>
        <taxon>Basidiomycota</taxon>
        <taxon>Agaricomycotina</taxon>
        <taxon>Agaricomycetes</taxon>
        <taxon>Agaricomycetidae</taxon>
        <taxon>Agaricales</taxon>
        <taxon>Agaricineae</taxon>
        <taxon>Strophariaceae</taxon>
        <taxon>Hypholoma</taxon>
    </lineage>
</organism>
<proteinExistence type="predicted"/>
<dbReference type="EMBL" id="KN817561">
    <property type="protein sequence ID" value="KJA21025.1"/>
    <property type="molecule type" value="Genomic_DNA"/>
</dbReference>
<evidence type="ECO:0000256" key="4">
    <source>
        <dbReference type="PROSITE-ProRule" id="PRU00134"/>
    </source>
</evidence>
<accession>A0A0D2PMB5</accession>
<dbReference type="GO" id="GO:0008270">
    <property type="term" value="F:zinc ion binding"/>
    <property type="evidence" value="ECO:0007669"/>
    <property type="project" value="UniProtKB-KW"/>
</dbReference>
<evidence type="ECO:0000256" key="1">
    <source>
        <dbReference type="ARBA" id="ARBA00022723"/>
    </source>
</evidence>
<dbReference type="OMA" id="HVANDWH"/>
<evidence type="ECO:0000259" key="6">
    <source>
        <dbReference type="PROSITE" id="PS50865"/>
    </source>
</evidence>
<dbReference type="Gene3D" id="6.10.140.2220">
    <property type="match status" value="1"/>
</dbReference>
<gene>
    <name evidence="7" type="ORF">HYPSUDRAFT_141260</name>
</gene>
<evidence type="ECO:0000256" key="3">
    <source>
        <dbReference type="ARBA" id="ARBA00022833"/>
    </source>
</evidence>
<keyword evidence="2 4" id="KW-0863">Zinc-finger</keyword>
<evidence type="ECO:0000256" key="5">
    <source>
        <dbReference type="SAM" id="MobiDB-lite"/>
    </source>
</evidence>
<keyword evidence="8" id="KW-1185">Reference proteome</keyword>
<protein>
    <recommendedName>
        <fullName evidence="6">MYND-type domain-containing protein</fullName>
    </recommendedName>
</protein>
<name>A0A0D2PMB5_HYPSF</name>
<keyword evidence="3" id="KW-0862">Zinc</keyword>
<evidence type="ECO:0000313" key="8">
    <source>
        <dbReference type="Proteomes" id="UP000054270"/>
    </source>
</evidence>
<feature type="compositionally biased region" description="Polar residues" evidence="5">
    <location>
        <begin position="520"/>
        <end position="530"/>
    </location>
</feature>
<evidence type="ECO:0000313" key="7">
    <source>
        <dbReference type="EMBL" id="KJA21025.1"/>
    </source>
</evidence>
<dbReference type="Pfam" id="PF01753">
    <property type="entry name" value="zf-MYND"/>
    <property type="match status" value="1"/>
</dbReference>
<dbReference type="PROSITE" id="PS50865">
    <property type="entry name" value="ZF_MYND_2"/>
    <property type="match status" value="1"/>
</dbReference>
<keyword evidence="1" id="KW-0479">Metal-binding</keyword>
<dbReference type="AlphaFoldDB" id="A0A0D2PMB5"/>
<feature type="domain" description="MYND-type" evidence="6">
    <location>
        <begin position="411"/>
        <end position="456"/>
    </location>
</feature>
<reference evidence="8" key="1">
    <citation type="submission" date="2014-04" db="EMBL/GenBank/DDBJ databases">
        <title>Evolutionary Origins and Diversification of the Mycorrhizal Mutualists.</title>
        <authorList>
            <consortium name="DOE Joint Genome Institute"/>
            <consortium name="Mycorrhizal Genomics Consortium"/>
            <person name="Kohler A."/>
            <person name="Kuo A."/>
            <person name="Nagy L.G."/>
            <person name="Floudas D."/>
            <person name="Copeland A."/>
            <person name="Barry K.W."/>
            <person name="Cichocki N."/>
            <person name="Veneault-Fourrey C."/>
            <person name="LaButti K."/>
            <person name="Lindquist E.A."/>
            <person name="Lipzen A."/>
            <person name="Lundell T."/>
            <person name="Morin E."/>
            <person name="Murat C."/>
            <person name="Riley R."/>
            <person name="Ohm R."/>
            <person name="Sun H."/>
            <person name="Tunlid A."/>
            <person name="Henrissat B."/>
            <person name="Grigoriev I.V."/>
            <person name="Hibbett D.S."/>
            <person name="Martin F."/>
        </authorList>
    </citation>
    <scope>NUCLEOTIDE SEQUENCE [LARGE SCALE GENOMIC DNA]</scope>
    <source>
        <strain evidence="8">FD-334 SS-4</strain>
    </source>
</reference>
<dbReference type="SUPFAM" id="SSF144232">
    <property type="entry name" value="HIT/MYND zinc finger-like"/>
    <property type="match status" value="1"/>
</dbReference>